<evidence type="ECO:0000256" key="4">
    <source>
        <dbReference type="ARBA" id="ARBA00022679"/>
    </source>
</evidence>
<evidence type="ECO:0000256" key="6">
    <source>
        <dbReference type="ARBA" id="ARBA00022989"/>
    </source>
</evidence>
<comment type="caution">
    <text evidence="11">The sequence shown here is derived from an EMBL/GenBank/DDBJ whole genome shotgun (WGS) entry which is preliminary data.</text>
</comment>
<name>A0ABV8LY65_9ACTN</name>
<keyword evidence="2" id="KW-1003">Cell membrane</keyword>
<evidence type="ECO:0000256" key="9">
    <source>
        <dbReference type="SAM" id="Phobius"/>
    </source>
</evidence>
<organism evidence="11 12">
    <name type="scientific">Hamadaea flava</name>
    <dbReference type="NCBI Taxonomy" id="1742688"/>
    <lineage>
        <taxon>Bacteria</taxon>
        <taxon>Bacillati</taxon>
        <taxon>Actinomycetota</taxon>
        <taxon>Actinomycetes</taxon>
        <taxon>Micromonosporales</taxon>
        <taxon>Micromonosporaceae</taxon>
        <taxon>Hamadaea</taxon>
    </lineage>
</organism>
<proteinExistence type="predicted"/>
<evidence type="ECO:0000256" key="7">
    <source>
        <dbReference type="ARBA" id="ARBA00023136"/>
    </source>
</evidence>
<dbReference type="GO" id="GO:0016757">
    <property type="term" value="F:glycosyltransferase activity"/>
    <property type="evidence" value="ECO:0007669"/>
    <property type="project" value="UniProtKB-KW"/>
</dbReference>
<keyword evidence="7 9" id="KW-0472">Membrane</keyword>
<dbReference type="PANTHER" id="PTHR33908">
    <property type="entry name" value="MANNOSYLTRANSFERASE YKCB-RELATED"/>
    <property type="match status" value="1"/>
</dbReference>
<feature type="transmembrane region" description="Helical" evidence="9">
    <location>
        <begin position="156"/>
        <end position="174"/>
    </location>
</feature>
<feature type="transmembrane region" description="Helical" evidence="9">
    <location>
        <begin position="132"/>
        <end position="150"/>
    </location>
</feature>
<feature type="transmembrane region" description="Helical" evidence="9">
    <location>
        <begin position="290"/>
        <end position="311"/>
    </location>
</feature>
<dbReference type="Proteomes" id="UP001595816">
    <property type="component" value="Unassembled WGS sequence"/>
</dbReference>
<feature type="transmembrane region" description="Helical" evidence="9">
    <location>
        <begin position="341"/>
        <end position="360"/>
    </location>
</feature>
<keyword evidence="12" id="KW-1185">Reference proteome</keyword>
<feature type="transmembrane region" description="Helical" evidence="9">
    <location>
        <begin position="217"/>
        <end position="238"/>
    </location>
</feature>
<reference evidence="12" key="1">
    <citation type="journal article" date="2019" name="Int. J. Syst. Evol. Microbiol.">
        <title>The Global Catalogue of Microorganisms (GCM) 10K type strain sequencing project: providing services to taxonomists for standard genome sequencing and annotation.</title>
        <authorList>
            <consortium name="The Broad Institute Genomics Platform"/>
            <consortium name="The Broad Institute Genome Sequencing Center for Infectious Disease"/>
            <person name="Wu L."/>
            <person name="Ma J."/>
        </authorList>
    </citation>
    <scope>NUCLEOTIDE SEQUENCE [LARGE SCALE GENOMIC DNA]</scope>
    <source>
        <strain evidence="12">CGMCC 4.7289</strain>
    </source>
</reference>
<evidence type="ECO:0000313" key="12">
    <source>
        <dbReference type="Proteomes" id="UP001595816"/>
    </source>
</evidence>
<feature type="transmembrane region" description="Helical" evidence="9">
    <location>
        <begin position="186"/>
        <end position="211"/>
    </location>
</feature>
<dbReference type="InterPro" id="IPR050297">
    <property type="entry name" value="LipidA_mod_glycosyltrf_83"/>
</dbReference>
<evidence type="ECO:0000256" key="8">
    <source>
        <dbReference type="SAM" id="MobiDB-lite"/>
    </source>
</evidence>
<dbReference type="InterPro" id="IPR038731">
    <property type="entry name" value="RgtA/B/C-like"/>
</dbReference>
<dbReference type="EMBL" id="JBHSAY010000015">
    <property type="protein sequence ID" value="MFC4134744.1"/>
    <property type="molecule type" value="Genomic_DNA"/>
</dbReference>
<evidence type="ECO:0000313" key="11">
    <source>
        <dbReference type="EMBL" id="MFC4134744.1"/>
    </source>
</evidence>
<dbReference type="EC" id="2.4.-.-" evidence="11"/>
<evidence type="ECO:0000256" key="5">
    <source>
        <dbReference type="ARBA" id="ARBA00022692"/>
    </source>
</evidence>
<keyword evidence="5 9" id="KW-0812">Transmembrane</keyword>
<keyword evidence="6 9" id="KW-1133">Transmembrane helix</keyword>
<dbReference type="PANTHER" id="PTHR33908:SF3">
    <property type="entry name" value="UNDECAPRENYL PHOSPHATE-ALPHA-4-AMINO-4-DEOXY-L-ARABINOSE ARABINOSYL TRANSFERASE"/>
    <property type="match status" value="1"/>
</dbReference>
<evidence type="ECO:0000259" key="10">
    <source>
        <dbReference type="Pfam" id="PF13231"/>
    </source>
</evidence>
<evidence type="ECO:0000256" key="1">
    <source>
        <dbReference type="ARBA" id="ARBA00004651"/>
    </source>
</evidence>
<gene>
    <name evidence="11" type="ORF">ACFOZ4_29395</name>
</gene>
<feature type="region of interest" description="Disordered" evidence="8">
    <location>
        <begin position="1"/>
        <end position="25"/>
    </location>
</feature>
<protein>
    <submittedName>
        <fullName evidence="11">Glycosyltransferase family 39 protein</fullName>
        <ecNumber evidence="11">2.4.-.-</ecNumber>
    </submittedName>
</protein>
<dbReference type="Pfam" id="PF13231">
    <property type="entry name" value="PMT_2"/>
    <property type="match status" value="1"/>
</dbReference>
<dbReference type="RefSeq" id="WP_253761115.1">
    <property type="nucleotide sequence ID" value="NZ_JAMZDZ010000001.1"/>
</dbReference>
<comment type="subcellular location">
    <subcellularLocation>
        <location evidence="1">Cell membrane</location>
        <topology evidence="1">Multi-pass membrane protein</topology>
    </subcellularLocation>
</comment>
<keyword evidence="4 11" id="KW-0808">Transferase</keyword>
<feature type="transmembrane region" description="Helical" evidence="9">
    <location>
        <begin position="259"/>
        <end position="284"/>
    </location>
</feature>
<evidence type="ECO:0000256" key="3">
    <source>
        <dbReference type="ARBA" id="ARBA00022676"/>
    </source>
</evidence>
<accession>A0ABV8LY65</accession>
<feature type="domain" description="Glycosyltransferase RgtA/B/C/D-like" evidence="10">
    <location>
        <begin position="89"/>
        <end position="236"/>
    </location>
</feature>
<sequence length="513" mass="54208">MATVRPGSTLPSPQAPSATVHPSVPPRRRPVDLPWAAPTLLMAVLAAWYLGRPALWADELASVNAAVLSWGGLRELLNETDLVLAPYYAFLHVWTAIAGTSEVAVRLPSAVAAVGTVGVTATIGARLWGNRAGVLAGLVLAVLPVFSRFAQEARGYSLAIFGFALATLLLLRWVERPGPARLAAYAVALGVAVLLLPFGAMILAAHAVLAWPAYARWTWLVSAGAAVLPGVALFTVAASTQRAQISWIPLLGWAGKNGVVERALTVAGPIAVTATLVILGLLGVRRERRVLAMACWGLLPIGLLLAAGMVAPIWVSRYVAFTLPGLALLAAYGLSRLSVRQATAVVALLAVFGAANNVIIRRPDGHTQAGRRIAEIIGPRLRLDDVAVYGDNHPSIPWSPRDIVARYLPAGQTPRDALMVSPQRTGGHLLAVECADVAGCVGAAPRIWVIRADDPSDPRDGLDGGKTPFLLATYTVGEVWRYPLLTVALLDRKVGGRGRETKARVLHISGERG</sequence>
<evidence type="ECO:0000256" key="2">
    <source>
        <dbReference type="ARBA" id="ARBA00022475"/>
    </source>
</evidence>
<keyword evidence="3 11" id="KW-0328">Glycosyltransferase</keyword>